<comment type="caution">
    <text evidence="2">The sequence shown here is derived from an EMBL/GenBank/DDBJ whole genome shotgun (WGS) entry which is preliminary data.</text>
</comment>
<evidence type="ECO:0000313" key="3">
    <source>
        <dbReference type="Proteomes" id="UP000237105"/>
    </source>
</evidence>
<dbReference type="EMBL" id="JXTB01000012">
    <property type="protein sequence ID" value="PON77723.1"/>
    <property type="molecule type" value="Genomic_DNA"/>
</dbReference>
<dbReference type="Proteomes" id="UP000237105">
    <property type="component" value="Unassembled WGS sequence"/>
</dbReference>
<sequence>MVTEANVEQLKVVANLTKCCLRVKGEERPTMKEVASELGLKHKGMHPWGQLDGHDLNSEEIEYLLKPSDPNNQGKDIHGDTSCSNTTS</sequence>
<accession>A0A2P5DWQ2</accession>
<organism evidence="2 3">
    <name type="scientific">Parasponia andersonii</name>
    <name type="common">Sponia andersonii</name>
    <dbReference type="NCBI Taxonomy" id="3476"/>
    <lineage>
        <taxon>Eukaryota</taxon>
        <taxon>Viridiplantae</taxon>
        <taxon>Streptophyta</taxon>
        <taxon>Embryophyta</taxon>
        <taxon>Tracheophyta</taxon>
        <taxon>Spermatophyta</taxon>
        <taxon>Magnoliopsida</taxon>
        <taxon>eudicotyledons</taxon>
        <taxon>Gunneridae</taxon>
        <taxon>Pentapetalae</taxon>
        <taxon>rosids</taxon>
        <taxon>fabids</taxon>
        <taxon>Rosales</taxon>
        <taxon>Cannabaceae</taxon>
        <taxon>Parasponia</taxon>
    </lineage>
</organism>
<evidence type="ECO:0000313" key="2">
    <source>
        <dbReference type="EMBL" id="PON77723.1"/>
    </source>
</evidence>
<proteinExistence type="predicted"/>
<evidence type="ECO:0000256" key="1">
    <source>
        <dbReference type="SAM" id="MobiDB-lite"/>
    </source>
</evidence>
<name>A0A2P5DWQ2_PARAD</name>
<gene>
    <name evidence="2" type="ORF">PanWU01x14_024790</name>
</gene>
<dbReference type="OrthoDB" id="4062651at2759"/>
<protein>
    <submittedName>
        <fullName evidence="2">Uncharacterized protein</fullName>
    </submittedName>
</protein>
<dbReference type="AlphaFoldDB" id="A0A2P5DWQ2"/>
<reference evidence="3" key="1">
    <citation type="submission" date="2016-06" db="EMBL/GenBank/DDBJ databases">
        <title>Parallel loss of symbiosis genes in relatives of nitrogen-fixing non-legume Parasponia.</title>
        <authorList>
            <person name="Van Velzen R."/>
            <person name="Holmer R."/>
            <person name="Bu F."/>
            <person name="Rutten L."/>
            <person name="Van Zeijl A."/>
            <person name="Liu W."/>
            <person name="Santuari L."/>
            <person name="Cao Q."/>
            <person name="Sharma T."/>
            <person name="Shen D."/>
            <person name="Roswanjaya Y."/>
            <person name="Wardhani T."/>
            <person name="Kalhor M.S."/>
            <person name="Jansen J."/>
            <person name="Van den Hoogen J."/>
            <person name="Gungor B."/>
            <person name="Hartog M."/>
            <person name="Hontelez J."/>
            <person name="Verver J."/>
            <person name="Yang W.-C."/>
            <person name="Schijlen E."/>
            <person name="Repin R."/>
            <person name="Schilthuizen M."/>
            <person name="Schranz E."/>
            <person name="Heidstra R."/>
            <person name="Miyata K."/>
            <person name="Fedorova E."/>
            <person name="Kohlen W."/>
            <person name="Bisseling T."/>
            <person name="Smit S."/>
            <person name="Geurts R."/>
        </authorList>
    </citation>
    <scope>NUCLEOTIDE SEQUENCE [LARGE SCALE GENOMIC DNA]</scope>
    <source>
        <strain evidence="3">cv. WU1-14</strain>
    </source>
</reference>
<feature type="region of interest" description="Disordered" evidence="1">
    <location>
        <begin position="66"/>
        <end position="88"/>
    </location>
</feature>
<keyword evidence="3" id="KW-1185">Reference proteome</keyword>